<evidence type="ECO:0000256" key="1">
    <source>
        <dbReference type="ARBA" id="ARBA00007529"/>
    </source>
</evidence>
<dbReference type="Pfam" id="PF05544">
    <property type="entry name" value="Pro_racemase"/>
    <property type="match status" value="1"/>
</dbReference>
<protein>
    <submittedName>
        <fullName evidence="2">Proline racemase</fullName>
    </submittedName>
</protein>
<dbReference type="PANTHER" id="PTHR33442">
    <property type="entry name" value="TRANS-3-HYDROXY-L-PROLINE DEHYDRATASE"/>
    <property type="match status" value="1"/>
</dbReference>
<comment type="similarity">
    <text evidence="1">Belongs to the proline racemase family.</text>
</comment>
<dbReference type="PANTHER" id="PTHR33442:SF5">
    <property type="entry name" value="BIFUNCTIONAL TRANS-3-HYDROXY-L-PROLINE DEHYDRATASE_2-EPIMERASE"/>
    <property type="match status" value="1"/>
</dbReference>
<dbReference type="GO" id="GO:0047580">
    <property type="term" value="F:4-hydroxyproline epimerase activity"/>
    <property type="evidence" value="ECO:0007669"/>
    <property type="project" value="TreeGrafter"/>
</dbReference>
<keyword evidence="3" id="KW-1185">Reference proteome</keyword>
<dbReference type="InterPro" id="IPR008794">
    <property type="entry name" value="Pro_racemase_fam"/>
</dbReference>
<accession>A0A1I4BCL3</accession>
<dbReference type="SFLD" id="SFLDS00028">
    <property type="entry name" value="Proline_Racemase"/>
    <property type="match status" value="1"/>
</dbReference>
<dbReference type="Proteomes" id="UP000199607">
    <property type="component" value="Unassembled WGS sequence"/>
</dbReference>
<dbReference type="FunFam" id="3.10.310.10:FF:000003">
    <property type="entry name" value="Proline racemase"/>
    <property type="match status" value="1"/>
</dbReference>
<evidence type="ECO:0000313" key="3">
    <source>
        <dbReference type="Proteomes" id="UP000199607"/>
    </source>
</evidence>
<name>A0A1I4BCL3_9EURY</name>
<dbReference type="EMBL" id="FOTC01000001">
    <property type="protein sequence ID" value="SFK65691.1"/>
    <property type="molecule type" value="Genomic_DNA"/>
</dbReference>
<gene>
    <name evidence="2" type="ORF">SAMN04487950_0426</name>
</gene>
<reference evidence="3" key="1">
    <citation type="submission" date="2016-10" db="EMBL/GenBank/DDBJ databases">
        <authorList>
            <person name="Varghese N."/>
            <person name="Submissions S."/>
        </authorList>
    </citation>
    <scope>NUCLEOTIDE SEQUENCE [LARGE SCALE GENOMIC DNA]</scope>
    <source>
        <strain evidence="3">CGMCC 1.7738</strain>
    </source>
</reference>
<dbReference type="SUPFAM" id="SSF54506">
    <property type="entry name" value="Diaminopimelate epimerase-like"/>
    <property type="match status" value="1"/>
</dbReference>
<dbReference type="AlphaFoldDB" id="A0A1I4BCL3"/>
<dbReference type="RefSeq" id="WP_089865104.1">
    <property type="nucleotide sequence ID" value="NZ_FOTC01000001.1"/>
</dbReference>
<evidence type="ECO:0000313" key="2">
    <source>
        <dbReference type="EMBL" id="SFK65691.1"/>
    </source>
</evidence>
<dbReference type="STRING" id="553466.SAMN04487950_0426"/>
<dbReference type="Gene3D" id="3.10.310.10">
    <property type="entry name" value="Diaminopimelate Epimerase, Chain A, domain 1"/>
    <property type="match status" value="2"/>
</dbReference>
<dbReference type="PIRSF" id="PIRSF029792">
    <property type="entry name" value="Pro_racemase"/>
    <property type="match status" value="1"/>
</dbReference>
<organism evidence="2 3">
    <name type="scientific">Halogranum rubrum</name>
    <dbReference type="NCBI Taxonomy" id="553466"/>
    <lineage>
        <taxon>Archaea</taxon>
        <taxon>Methanobacteriati</taxon>
        <taxon>Methanobacteriota</taxon>
        <taxon>Stenosarchaea group</taxon>
        <taxon>Halobacteria</taxon>
        <taxon>Halobacteriales</taxon>
        <taxon>Haloferacaceae</taxon>
    </lineage>
</organism>
<sequence>MNTKRCIDEIDTDASFTTVDTHTEGEPTRIVLDGLDTSGLTGDSVREKRDTFADTHDWVRELLMKEPRGHDDMFGAVLVDSQHDAADLGVFFMDSQGYLDMCGHGTIGVVSALLELGQLSPEPSIHVETPAGIVEARPQYAETGVDSVTIQNVQSFVYEKVRVDVSFRETPLDVDIVYAGNFFAMVDSEQLDVPVETAHTDEFVEWGLEIRDAVNDELDIVHPLTGDPGTVTITEIYGSPTNVDRSIVVFGDGQVDRSPCGTGTCAKMTLLHDAGVLDIEEPYLHESIVGTQFEGRLIATEERDGITVTTPLITGSARITGQHTFVKDPKDSITGFSISSR</sequence>
<proteinExistence type="inferred from homology"/>